<comment type="caution">
    <text evidence="2">The sequence shown here is derived from an EMBL/GenBank/DDBJ whole genome shotgun (WGS) entry which is preliminary data.</text>
</comment>
<reference evidence="2" key="1">
    <citation type="journal article" date="2014" name="Int. J. Syst. Evol. Microbiol.">
        <title>Complete genome sequence of Corynebacterium casei LMG S-19264T (=DSM 44701T), isolated from a smear-ripened cheese.</title>
        <authorList>
            <consortium name="US DOE Joint Genome Institute (JGI-PGF)"/>
            <person name="Walter F."/>
            <person name="Albersmeier A."/>
            <person name="Kalinowski J."/>
            <person name="Ruckert C."/>
        </authorList>
    </citation>
    <scope>NUCLEOTIDE SEQUENCE</scope>
    <source>
        <strain evidence="2">KCTC 12343</strain>
    </source>
</reference>
<feature type="region of interest" description="Disordered" evidence="1">
    <location>
        <begin position="1"/>
        <end position="24"/>
    </location>
</feature>
<reference evidence="2" key="2">
    <citation type="submission" date="2022-12" db="EMBL/GenBank/DDBJ databases">
        <authorList>
            <person name="Sun Q."/>
            <person name="Kim S."/>
        </authorList>
    </citation>
    <scope>NUCLEOTIDE SEQUENCE</scope>
    <source>
        <strain evidence="2">KCTC 12343</strain>
    </source>
</reference>
<protein>
    <submittedName>
        <fullName evidence="2">Uncharacterized protein</fullName>
    </submittedName>
</protein>
<organism evidence="2 3">
    <name type="scientific">Pseudoduganella albidiflava</name>
    <dbReference type="NCBI Taxonomy" id="321983"/>
    <lineage>
        <taxon>Bacteria</taxon>
        <taxon>Pseudomonadati</taxon>
        <taxon>Pseudomonadota</taxon>
        <taxon>Betaproteobacteria</taxon>
        <taxon>Burkholderiales</taxon>
        <taxon>Oxalobacteraceae</taxon>
        <taxon>Telluria group</taxon>
        <taxon>Pseudoduganella</taxon>
    </lineage>
</organism>
<dbReference type="AlphaFoldDB" id="A0AA88C5R1"/>
<accession>A0AA88C5R1</accession>
<sequence length="83" mass="9352">MGLDFQQAQFEDLEQADGTGADDDGIRFMEATWRGADDIHDDFYPVYSMAAGAHDNERINYRVNDKANKRGRGRAARLPGNCR</sequence>
<evidence type="ECO:0000313" key="3">
    <source>
        <dbReference type="Proteomes" id="UP000628442"/>
    </source>
</evidence>
<feature type="compositionally biased region" description="Acidic residues" evidence="1">
    <location>
        <begin position="11"/>
        <end position="23"/>
    </location>
</feature>
<name>A0AA88C5R1_9BURK</name>
<gene>
    <name evidence="2" type="ORF">GCM10007387_56030</name>
</gene>
<evidence type="ECO:0000256" key="1">
    <source>
        <dbReference type="SAM" id="MobiDB-lite"/>
    </source>
</evidence>
<dbReference type="Proteomes" id="UP000628442">
    <property type="component" value="Unassembled WGS sequence"/>
</dbReference>
<evidence type="ECO:0000313" key="2">
    <source>
        <dbReference type="EMBL" id="GGY66625.1"/>
    </source>
</evidence>
<proteinExistence type="predicted"/>
<dbReference type="EMBL" id="BMWV01000021">
    <property type="protein sequence ID" value="GGY66625.1"/>
    <property type="molecule type" value="Genomic_DNA"/>
</dbReference>